<dbReference type="GO" id="GO:0008320">
    <property type="term" value="F:protein transmembrane transporter activity"/>
    <property type="evidence" value="ECO:0007669"/>
    <property type="project" value="UniProtKB-UniRule"/>
</dbReference>
<sequence length="284" mass="30269">MSETSGGTPDLQGASGKPFQDEGGAQQLFPPASHCHPMSVFLTPQYRNLSLFGVTAEEDAQIHAEVVQQIKAQRAVEKFINDGCLLRAATTSVGGGLLGKPHRRECRSYLASRADGSGSRTSPAETLAGPPGPVPKGLLTSELYSIALCGAELCCDLFYGIVLGAFFFTMKPVDVDSSLGLRAQIRQQYKSFIPDVAATAKNFAKIGGLYSLFECAVDKARATHDLRGAIYGGCLTGAALAVREADDGRQLPMFVACWPVQRTKVGLMPFSVVPFLLSKQVIPP</sequence>
<comment type="subunit">
    <text evidence="8">Component of the TIM22 complex.</text>
</comment>
<evidence type="ECO:0000256" key="6">
    <source>
        <dbReference type="ARBA" id="ARBA00023128"/>
    </source>
</evidence>
<evidence type="ECO:0000256" key="9">
    <source>
        <dbReference type="SAM" id="MobiDB-lite"/>
    </source>
</evidence>
<feature type="region of interest" description="Disordered" evidence="9">
    <location>
        <begin position="112"/>
        <end position="131"/>
    </location>
</feature>
<dbReference type="AlphaFoldDB" id="U6GT65"/>
<evidence type="ECO:0000256" key="1">
    <source>
        <dbReference type="ARBA" id="ARBA00004448"/>
    </source>
</evidence>
<keyword evidence="3" id="KW-0812">Transmembrane</keyword>
<dbReference type="GO" id="GO:0030943">
    <property type="term" value="F:mitochondrion targeting sequence binding"/>
    <property type="evidence" value="ECO:0007669"/>
    <property type="project" value="TreeGrafter"/>
</dbReference>
<proteinExistence type="inferred from homology"/>
<evidence type="ECO:0000256" key="2">
    <source>
        <dbReference type="ARBA" id="ARBA00008444"/>
    </source>
</evidence>
<accession>U6GT65</accession>
<dbReference type="Pfam" id="PF02466">
    <property type="entry name" value="Tim17"/>
    <property type="match status" value="1"/>
</dbReference>
<keyword evidence="11" id="KW-1185">Reference proteome</keyword>
<dbReference type="RefSeq" id="XP_013247951.1">
    <property type="nucleotide sequence ID" value="XM_013392497.1"/>
</dbReference>
<feature type="region of interest" description="Disordered" evidence="9">
    <location>
        <begin position="1"/>
        <end position="30"/>
    </location>
</feature>
<evidence type="ECO:0000313" key="10">
    <source>
        <dbReference type="EMBL" id="CDI82752.1"/>
    </source>
</evidence>
<keyword evidence="8" id="KW-0813">Transport</keyword>
<comment type="function">
    <text evidence="8">Essential core component of the TIM22 complex, a complex that mediates the import and insertion of multi-pass transmembrane proteins into the mitochondrial inner membrane. In the TIM22 complex, it constitutes the voltage-activated and signal-gated channel. Forms a twin-pore translocase that uses the membrane potential as external driving force in 2 voltage-dependent steps.</text>
</comment>
<reference evidence="10" key="2">
    <citation type="submission" date="2013-10" db="EMBL/GenBank/DDBJ databases">
        <authorList>
            <person name="Aslett M."/>
        </authorList>
    </citation>
    <scope>NUCLEOTIDE SEQUENCE</scope>
    <source>
        <strain evidence="10">Houghton</strain>
    </source>
</reference>
<keyword evidence="6 8" id="KW-0496">Mitochondrion</keyword>
<dbReference type="EMBL" id="HG672741">
    <property type="protein sequence ID" value="CDI82752.1"/>
    <property type="molecule type" value="Genomic_DNA"/>
</dbReference>
<dbReference type="VEuPathDB" id="ToxoDB:EAH_00006370"/>
<keyword evidence="4 8" id="KW-0999">Mitochondrion inner membrane</keyword>
<evidence type="ECO:0000256" key="5">
    <source>
        <dbReference type="ARBA" id="ARBA00022989"/>
    </source>
</evidence>
<dbReference type="Proteomes" id="UP000018050">
    <property type="component" value="Unassembled WGS sequence"/>
</dbReference>
<comment type="subcellular location">
    <subcellularLocation>
        <location evidence="1 8">Mitochondrion inner membrane</location>
        <topology evidence="1 8">Multi-pass membrane protein</topology>
    </subcellularLocation>
</comment>
<dbReference type="GO" id="GO:0045039">
    <property type="term" value="P:protein insertion into mitochondrial inner membrane"/>
    <property type="evidence" value="ECO:0007669"/>
    <property type="project" value="UniProtKB-UniRule"/>
</dbReference>
<keyword evidence="8" id="KW-0811">Translocation</keyword>
<dbReference type="InterPro" id="IPR039175">
    <property type="entry name" value="TIM22"/>
</dbReference>
<dbReference type="GeneID" id="25268707"/>
<keyword evidence="5" id="KW-1133">Transmembrane helix</keyword>
<evidence type="ECO:0000256" key="8">
    <source>
        <dbReference type="RuleBase" id="RU367038"/>
    </source>
</evidence>
<name>U6GT65_EIMAC</name>
<dbReference type="GO" id="GO:0042721">
    <property type="term" value="C:TIM22 mitochondrial import inner membrane insertion complex"/>
    <property type="evidence" value="ECO:0007669"/>
    <property type="project" value="UniProtKB-UniRule"/>
</dbReference>
<comment type="similarity">
    <text evidence="2 8">Belongs to the Tim17/Tim22/Tim23 family.</text>
</comment>
<evidence type="ECO:0000256" key="3">
    <source>
        <dbReference type="ARBA" id="ARBA00022692"/>
    </source>
</evidence>
<reference evidence="10" key="1">
    <citation type="submission" date="2013-10" db="EMBL/GenBank/DDBJ databases">
        <title>Genomic analysis of the causative agents of coccidiosis in chickens.</title>
        <authorList>
            <person name="Reid A.J."/>
            <person name="Blake D."/>
            <person name="Billington K."/>
            <person name="Browne H."/>
            <person name="Dunn M."/>
            <person name="Hung S."/>
            <person name="Kawahara F."/>
            <person name="Miranda-Saavedra D."/>
            <person name="Mourier T."/>
            <person name="Nagra H."/>
            <person name="Otto T.D."/>
            <person name="Rawlings N."/>
            <person name="Sanchez A."/>
            <person name="Sanders M."/>
            <person name="Subramaniam C."/>
            <person name="Tay Y."/>
            <person name="Dear P."/>
            <person name="Doerig C."/>
            <person name="Gruber A."/>
            <person name="Parkinson J."/>
            <person name="Shirley M."/>
            <person name="Wan K.L."/>
            <person name="Berriman M."/>
            <person name="Tomley F."/>
            <person name="Pain A."/>
        </authorList>
    </citation>
    <scope>NUCLEOTIDE SEQUENCE</scope>
    <source>
        <strain evidence="10">Houghton</strain>
    </source>
</reference>
<protein>
    <recommendedName>
        <fullName evidence="8">Mitochondrial import inner membrane translocase subunit TIM22</fullName>
    </recommendedName>
</protein>
<keyword evidence="7" id="KW-0472">Membrane</keyword>
<dbReference type="OrthoDB" id="75343at2759"/>
<keyword evidence="8" id="KW-0653">Protein transport</keyword>
<organism evidence="10 11">
    <name type="scientific">Eimeria acervulina</name>
    <name type="common">Coccidian parasite</name>
    <dbReference type="NCBI Taxonomy" id="5801"/>
    <lineage>
        <taxon>Eukaryota</taxon>
        <taxon>Sar</taxon>
        <taxon>Alveolata</taxon>
        <taxon>Apicomplexa</taxon>
        <taxon>Conoidasida</taxon>
        <taxon>Coccidia</taxon>
        <taxon>Eucoccidiorida</taxon>
        <taxon>Eimeriorina</taxon>
        <taxon>Eimeriidae</taxon>
        <taxon>Eimeria</taxon>
    </lineage>
</organism>
<gene>
    <name evidence="10" type="ORF">EAH_00006370</name>
</gene>
<evidence type="ECO:0000313" key="11">
    <source>
        <dbReference type="Proteomes" id="UP000018050"/>
    </source>
</evidence>
<evidence type="ECO:0000256" key="7">
    <source>
        <dbReference type="ARBA" id="ARBA00023136"/>
    </source>
</evidence>
<evidence type="ECO:0000256" key="4">
    <source>
        <dbReference type="ARBA" id="ARBA00022792"/>
    </source>
</evidence>
<dbReference type="PANTHER" id="PTHR14110">
    <property type="entry name" value="MITOCHONDRIAL IMPORT INNER MEMBRANE TRANSLOCASE SUBUNIT TIM22"/>
    <property type="match status" value="1"/>
</dbReference>
<dbReference type="PANTHER" id="PTHR14110:SF0">
    <property type="entry name" value="MITOCHONDRIAL IMPORT INNER MEMBRANE TRANSLOCASE SUBUNIT TIM22"/>
    <property type="match status" value="1"/>
</dbReference>